<proteinExistence type="predicted"/>
<dbReference type="Proteomes" id="UP000002359">
    <property type="component" value="Chromosome"/>
</dbReference>
<organism evidence="1 2">
    <name type="scientific">Streptococcus suis (strain GZ1)</name>
    <dbReference type="NCBI Taxonomy" id="423211"/>
    <lineage>
        <taxon>Bacteria</taxon>
        <taxon>Bacillati</taxon>
        <taxon>Bacillota</taxon>
        <taxon>Bacilli</taxon>
        <taxon>Lactobacillales</taxon>
        <taxon>Streptococcaceae</taxon>
        <taxon>Streptococcus</taxon>
    </lineage>
</organism>
<accession>D5AI57</accession>
<name>D5AI57_STRGZ</name>
<sequence>MIRLDLECKTRTNPPINHCAEMLTRTLRSGAGLFAQPHVKDKQNDYKTEK</sequence>
<gene>
    <name evidence="1" type="ordered locus">SSGZ1_1065</name>
</gene>
<evidence type="ECO:0000313" key="1">
    <source>
        <dbReference type="EMBL" id="ADE31522.1"/>
    </source>
</evidence>
<dbReference type="KEGG" id="ssw:SSGZ1_1065"/>
<reference evidence="1 2" key="1">
    <citation type="journal article" date="2009" name="J. Infect. Dis.">
        <title>Clinical, experimental, and genomic differences between intermediately pathogenic, highly pathogenic, and epidemic Streptococcus suis.</title>
        <authorList>
            <person name="Ye C."/>
            <person name="Zheng H."/>
            <person name="Zhang J."/>
            <person name="Jing H."/>
            <person name="Wang L."/>
            <person name="Xiong Y."/>
            <person name="Wang W."/>
            <person name="Zhou Z."/>
            <person name="Sun Q."/>
            <person name="Luo X."/>
            <person name="Du H."/>
            <person name="Gottschalk M."/>
            <person name="Xu J."/>
        </authorList>
    </citation>
    <scope>NUCLEOTIDE SEQUENCE [LARGE SCALE GENOMIC DNA]</scope>
    <source>
        <strain evidence="1 2">GZ1</strain>
    </source>
</reference>
<dbReference type="EMBL" id="CP000837">
    <property type="protein sequence ID" value="ADE31522.1"/>
    <property type="molecule type" value="Genomic_DNA"/>
</dbReference>
<dbReference type="HOGENOM" id="CLU_3123037_0_0_9"/>
<evidence type="ECO:0000313" key="2">
    <source>
        <dbReference type="Proteomes" id="UP000002359"/>
    </source>
</evidence>
<dbReference type="AlphaFoldDB" id="D5AI57"/>
<protein>
    <submittedName>
        <fullName evidence="1">Uncharacterized protein</fullName>
    </submittedName>
</protein>